<name>A0AAV7RFF1_PLEWA</name>
<evidence type="ECO:0008006" key="3">
    <source>
        <dbReference type="Google" id="ProtNLM"/>
    </source>
</evidence>
<dbReference type="AlphaFoldDB" id="A0AAV7RFF1"/>
<comment type="caution">
    <text evidence="1">The sequence shown here is derived from an EMBL/GenBank/DDBJ whole genome shotgun (WGS) entry which is preliminary data.</text>
</comment>
<keyword evidence="2" id="KW-1185">Reference proteome</keyword>
<reference evidence="1" key="1">
    <citation type="journal article" date="2022" name="bioRxiv">
        <title>Sequencing and chromosome-scale assembly of the giantPleurodeles waltlgenome.</title>
        <authorList>
            <person name="Brown T."/>
            <person name="Elewa A."/>
            <person name="Iarovenko S."/>
            <person name="Subramanian E."/>
            <person name="Araus A.J."/>
            <person name="Petzold A."/>
            <person name="Susuki M."/>
            <person name="Suzuki K.-i.T."/>
            <person name="Hayashi T."/>
            <person name="Toyoda A."/>
            <person name="Oliveira C."/>
            <person name="Osipova E."/>
            <person name="Leigh N.D."/>
            <person name="Simon A."/>
            <person name="Yun M.H."/>
        </authorList>
    </citation>
    <scope>NUCLEOTIDE SEQUENCE</scope>
    <source>
        <strain evidence="1">20211129_DDA</strain>
        <tissue evidence="1">Liver</tissue>
    </source>
</reference>
<sequence>MCAVRFAAVCTFVRIAARHSAFSFRFSGTPGLDLPLPGLDSAARVGSSPPVVGCTCSAPIAWTSGLISGPPLSVLAGPEHLHPAVGTTGSQSHRAWRAQQLWSPVTGWGARPLLPRSCFTSSEHPQVLKAACPAPRQVCRSTTAAAASVLRRGTAPSVFASPDLLGLSLSLPGLGCAACRNSS</sequence>
<organism evidence="1 2">
    <name type="scientific">Pleurodeles waltl</name>
    <name type="common">Iberian ribbed newt</name>
    <dbReference type="NCBI Taxonomy" id="8319"/>
    <lineage>
        <taxon>Eukaryota</taxon>
        <taxon>Metazoa</taxon>
        <taxon>Chordata</taxon>
        <taxon>Craniata</taxon>
        <taxon>Vertebrata</taxon>
        <taxon>Euteleostomi</taxon>
        <taxon>Amphibia</taxon>
        <taxon>Batrachia</taxon>
        <taxon>Caudata</taxon>
        <taxon>Salamandroidea</taxon>
        <taxon>Salamandridae</taxon>
        <taxon>Pleurodelinae</taxon>
        <taxon>Pleurodeles</taxon>
    </lineage>
</organism>
<dbReference type="Proteomes" id="UP001066276">
    <property type="component" value="Chromosome 5"/>
</dbReference>
<dbReference type="EMBL" id="JANPWB010000009">
    <property type="protein sequence ID" value="KAJ1151551.1"/>
    <property type="molecule type" value="Genomic_DNA"/>
</dbReference>
<proteinExistence type="predicted"/>
<gene>
    <name evidence="1" type="ORF">NDU88_004331</name>
</gene>
<evidence type="ECO:0000313" key="1">
    <source>
        <dbReference type="EMBL" id="KAJ1151551.1"/>
    </source>
</evidence>
<protein>
    <recommendedName>
        <fullName evidence="3">Secreted protein</fullName>
    </recommendedName>
</protein>
<evidence type="ECO:0000313" key="2">
    <source>
        <dbReference type="Proteomes" id="UP001066276"/>
    </source>
</evidence>
<accession>A0AAV7RFF1</accession>